<dbReference type="CDD" id="cd06145">
    <property type="entry name" value="REX1_like"/>
    <property type="match status" value="1"/>
</dbReference>
<dbReference type="GO" id="GO:0005634">
    <property type="term" value="C:nucleus"/>
    <property type="evidence" value="ECO:0007669"/>
    <property type="project" value="UniProtKB-SubCell"/>
</dbReference>
<dbReference type="EMBL" id="MLYV02001351">
    <property type="protein sequence ID" value="PSR70439.1"/>
    <property type="molecule type" value="Genomic_DNA"/>
</dbReference>
<evidence type="ECO:0000256" key="3">
    <source>
        <dbReference type="ARBA" id="ARBA00022722"/>
    </source>
</evidence>
<evidence type="ECO:0000313" key="10">
    <source>
        <dbReference type="Proteomes" id="UP000186601"/>
    </source>
</evidence>
<evidence type="ECO:0000256" key="6">
    <source>
        <dbReference type="ARBA" id="ARBA00023242"/>
    </source>
</evidence>
<keyword evidence="5" id="KW-0269">Exonuclease</keyword>
<dbReference type="Proteomes" id="UP000186601">
    <property type="component" value="Unassembled WGS sequence"/>
</dbReference>
<name>A0A2R6NDT6_9APHY</name>
<dbReference type="PANTHER" id="PTHR12801">
    <property type="entry name" value="RNA EXONUCLEASE REXO1 / RECO3 FAMILY MEMBER-RELATED"/>
    <property type="match status" value="1"/>
</dbReference>
<evidence type="ECO:0000313" key="9">
    <source>
        <dbReference type="EMBL" id="PSR70439.1"/>
    </source>
</evidence>
<dbReference type="InterPro" id="IPR047021">
    <property type="entry name" value="REXO1/3/4-like"/>
</dbReference>
<sequence>MKRSQEFSPSSPQQSTSAPAQKKLKVSPQVSHGISMQDQQDTGTDLGTADNGWTKVEKRKAKKMRRVESRLDTSTPRFLYCKGEIVRRRDAVGINDIRDLVLHIVADAPPLGWVRIENPRSIQKVITLLIPGLTPENLSLPPLPTSATSNPNIPLEIPLPPGPDVPYHGVPFIARTFSHACPTRAPGDQTRMHSVLSAFFQSPVSGEEKKRRILERVTSERAQEKSPMRYILTTEQMLENDYPLPSYVADVFEKPIGWVETPKHLDDPTSSNSEARILSMDCEMCQTEDGKELARVCLIDYASGIVLYDKLVKPKKPIIDYLTRWSGITEEALSNVTITFEEVQSHVLSVLSATPTPILLGHSLESDLKALKICHPLCIDTAVIYHHPRGRPLKPGLAWLTKKWCGREIQNRGEGGHDPEEDARACLDLLRKKVEHGPGFGEFKMDFESIFERMSRARGGAVTCAVVDHGNPGNWHGSKATTTVPCKTDEDVLQGLLGAVNSHKFCFGRFTSIADTLGWITNRTAGDAALEGPQPSPPLVPEDISAALSALDTRLNSLYAAVPPRTALMIITGHSDPRRMAELNARKATFEAAVRSGKTLEDMPSEARWTSADGRALEEEVEKAKRGLLFLGIKDAK</sequence>
<keyword evidence="3" id="KW-0540">Nuclease</keyword>
<reference evidence="9 10" key="1">
    <citation type="submission" date="2018-02" db="EMBL/GenBank/DDBJ databases">
        <title>Genome sequence of the basidiomycete white-rot fungus Phlebia centrifuga.</title>
        <authorList>
            <person name="Granchi Z."/>
            <person name="Peng M."/>
            <person name="de Vries R.P."/>
            <person name="Hilden K."/>
            <person name="Makela M.R."/>
            <person name="Grigoriev I."/>
            <person name="Riley R."/>
        </authorList>
    </citation>
    <scope>NUCLEOTIDE SEQUENCE [LARGE SCALE GENOMIC DNA]</scope>
    <source>
        <strain evidence="9 10">FBCC195</strain>
    </source>
</reference>
<dbReference type="GO" id="GO:0003676">
    <property type="term" value="F:nucleic acid binding"/>
    <property type="evidence" value="ECO:0007669"/>
    <property type="project" value="InterPro"/>
</dbReference>
<dbReference type="SUPFAM" id="SSF53098">
    <property type="entry name" value="Ribonuclease H-like"/>
    <property type="match status" value="1"/>
</dbReference>
<gene>
    <name evidence="9" type="ORF">PHLCEN_2v13690</name>
</gene>
<dbReference type="PANTHER" id="PTHR12801:SF115">
    <property type="entry name" value="FI18136P1-RELATED"/>
    <property type="match status" value="1"/>
</dbReference>
<organism evidence="9 10">
    <name type="scientific">Hermanssonia centrifuga</name>
    <dbReference type="NCBI Taxonomy" id="98765"/>
    <lineage>
        <taxon>Eukaryota</taxon>
        <taxon>Fungi</taxon>
        <taxon>Dikarya</taxon>
        <taxon>Basidiomycota</taxon>
        <taxon>Agaricomycotina</taxon>
        <taxon>Agaricomycetes</taxon>
        <taxon>Polyporales</taxon>
        <taxon>Meruliaceae</taxon>
        <taxon>Hermanssonia</taxon>
    </lineage>
</organism>
<evidence type="ECO:0000256" key="7">
    <source>
        <dbReference type="SAM" id="MobiDB-lite"/>
    </source>
</evidence>
<protein>
    <recommendedName>
        <fullName evidence="8">Exonuclease domain-containing protein</fullName>
    </recommendedName>
</protein>
<feature type="domain" description="Exonuclease" evidence="8">
    <location>
        <begin position="276"/>
        <end position="439"/>
    </location>
</feature>
<evidence type="ECO:0000259" key="8">
    <source>
        <dbReference type="SMART" id="SM00479"/>
    </source>
</evidence>
<dbReference type="InterPro" id="IPR013520">
    <property type="entry name" value="Ribonucl_H"/>
</dbReference>
<keyword evidence="6" id="KW-0539">Nucleus</keyword>
<feature type="compositionally biased region" description="Low complexity" evidence="7">
    <location>
        <begin position="8"/>
        <end position="21"/>
    </location>
</feature>
<dbReference type="InterPro" id="IPR036397">
    <property type="entry name" value="RNaseH_sf"/>
</dbReference>
<comment type="subcellular location">
    <subcellularLocation>
        <location evidence="1">Nucleus</location>
    </subcellularLocation>
</comment>
<evidence type="ECO:0000256" key="5">
    <source>
        <dbReference type="ARBA" id="ARBA00022839"/>
    </source>
</evidence>
<dbReference type="STRING" id="98765.A0A2R6NDT6"/>
<dbReference type="FunFam" id="3.30.420.10:FF:000031">
    <property type="entry name" value="RNA exonuclease 1"/>
    <property type="match status" value="1"/>
</dbReference>
<dbReference type="InterPro" id="IPR012337">
    <property type="entry name" value="RNaseH-like_sf"/>
</dbReference>
<feature type="compositionally biased region" description="Polar residues" evidence="7">
    <location>
        <begin position="28"/>
        <end position="45"/>
    </location>
</feature>
<keyword evidence="10" id="KW-1185">Reference proteome</keyword>
<dbReference type="InterPro" id="IPR034922">
    <property type="entry name" value="REX1-like_exo"/>
</dbReference>
<proteinExistence type="inferred from homology"/>
<evidence type="ECO:0000256" key="2">
    <source>
        <dbReference type="ARBA" id="ARBA00006357"/>
    </source>
</evidence>
<evidence type="ECO:0000256" key="4">
    <source>
        <dbReference type="ARBA" id="ARBA00022801"/>
    </source>
</evidence>
<dbReference type="OrthoDB" id="206335at2759"/>
<dbReference type="Gene3D" id="3.30.420.10">
    <property type="entry name" value="Ribonuclease H-like superfamily/Ribonuclease H"/>
    <property type="match status" value="1"/>
</dbReference>
<dbReference type="GO" id="GO:0004527">
    <property type="term" value="F:exonuclease activity"/>
    <property type="evidence" value="ECO:0007669"/>
    <property type="project" value="UniProtKB-KW"/>
</dbReference>
<evidence type="ECO:0000256" key="1">
    <source>
        <dbReference type="ARBA" id="ARBA00004123"/>
    </source>
</evidence>
<dbReference type="GO" id="GO:0010629">
    <property type="term" value="P:negative regulation of gene expression"/>
    <property type="evidence" value="ECO:0007669"/>
    <property type="project" value="UniProtKB-ARBA"/>
</dbReference>
<keyword evidence="4" id="KW-0378">Hydrolase</keyword>
<feature type="region of interest" description="Disordered" evidence="7">
    <location>
        <begin position="1"/>
        <end position="60"/>
    </location>
</feature>
<accession>A0A2R6NDT6</accession>
<comment type="caution">
    <text evidence="9">The sequence shown here is derived from an EMBL/GenBank/DDBJ whole genome shotgun (WGS) entry which is preliminary data.</text>
</comment>
<comment type="similarity">
    <text evidence="2">Belongs to the REXO1/REXO3 family.</text>
</comment>
<dbReference type="SMART" id="SM00479">
    <property type="entry name" value="EXOIII"/>
    <property type="match status" value="1"/>
</dbReference>
<dbReference type="AlphaFoldDB" id="A0A2R6NDT6"/>